<dbReference type="Pfam" id="PF16983">
    <property type="entry name" value="MFS_MOT1"/>
    <property type="match status" value="2"/>
</dbReference>
<dbReference type="EMBL" id="JAEKNS010000043">
    <property type="protein sequence ID" value="MBJ7593956.1"/>
    <property type="molecule type" value="Genomic_DNA"/>
</dbReference>
<feature type="transmembrane region" description="Helical" evidence="1">
    <location>
        <begin position="291"/>
        <end position="311"/>
    </location>
</feature>
<feature type="transmembrane region" description="Helical" evidence="1">
    <location>
        <begin position="40"/>
        <end position="66"/>
    </location>
</feature>
<accession>A0A934K0M3</accession>
<sequence>MALVTINHLNATAVFVGAGVLYITVAYLHRLPIPVQPLKAVSAIAISAGLGPSGIAAAGLMIGALFMGLSLSGLADRLRVVFIPAVVRGIQLSVGILLVRTAWDEMVRSGQFSFRLSGGVEGPLIGMTVALVVAAAVWRRIPGIPVALLAVGLLVGALFGLHHSGPLTLGPEPLRLEGPSGGQFAVALWTLALPQLALSLGNSLMATSSAAVSYFGQQGRSVTPGRLALSMGVANLIVSPLGGMPMCHGAGGLTAHVRMGARTGRATAVYGGVLVVLGLVGGAAAPTLLAVLPACILAGLLLFVGVMHATLIAELRTRRELAIALFIGAVSALTGNITAGVVAGLLVVGLFAIIRHGADQAG</sequence>
<proteinExistence type="predicted"/>
<dbReference type="PANTHER" id="PTHR31970">
    <property type="match status" value="1"/>
</dbReference>
<feature type="transmembrane region" description="Helical" evidence="1">
    <location>
        <begin position="184"/>
        <end position="207"/>
    </location>
</feature>
<feature type="transmembrane region" description="Helical" evidence="1">
    <location>
        <begin position="144"/>
        <end position="163"/>
    </location>
</feature>
<evidence type="ECO:0000256" key="1">
    <source>
        <dbReference type="SAM" id="Phobius"/>
    </source>
</evidence>
<organism evidence="3 4">
    <name type="scientific">Candidatus Aeolococcus gillhamiae</name>
    <dbReference type="NCBI Taxonomy" id="3127015"/>
    <lineage>
        <taxon>Bacteria</taxon>
        <taxon>Bacillati</taxon>
        <taxon>Candidatus Dormiibacterota</taxon>
        <taxon>Candidatus Dormibacteria</taxon>
        <taxon>Candidatus Aeolococcales</taxon>
        <taxon>Candidatus Aeolococcaceae</taxon>
        <taxon>Candidatus Aeolococcus</taxon>
    </lineage>
</organism>
<feature type="transmembrane region" description="Helical" evidence="1">
    <location>
        <begin position="6"/>
        <end position="28"/>
    </location>
</feature>
<keyword evidence="1" id="KW-0812">Transmembrane</keyword>
<dbReference type="EMBL" id="QHBU01000072">
    <property type="protein sequence ID" value="PZR82448.1"/>
    <property type="molecule type" value="Genomic_DNA"/>
</dbReference>
<dbReference type="Proteomes" id="UP000606991">
    <property type="component" value="Unassembled WGS sequence"/>
</dbReference>
<evidence type="ECO:0000313" key="2">
    <source>
        <dbReference type="EMBL" id="MBJ7593956.1"/>
    </source>
</evidence>
<dbReference type="Proteomes" id="UP000248724">
    <property type="component" value="Unassembled WGS sequence"/>
</dbReference>
<feature type="transmembrane region" description="Helical" evidence="1">
    <location>
        <begin position="268"/>
        <end position="285"/>
    </location>
</feature>
<reference evidence="2 5" key="3">
    <citation type="submission" date="2020-10" db="EMBL/GenBank/DDBJ databases">
        <title>Ca. Dormibacterota MAGs.</title>
        <authorList>
            <person name="Montgomery K."/>
        </authorList>
    </citation>
    <scope>NUCLEOTIDE SEQUENCE [LARGE SCALE GENOMIC DNA]</scope>
    <source>
        <strain evidence="2">SC8812_S17_18</strain>
    </source>
</reference>
<dbReference type="PANTHER" id="PTHR31970:SF9">
    <property type="entry name" value="MOLYBDATE TRANSPORTER 2"/>
    <property type="match status" value="1"/>
</dbReference>
<keyword evidence="1" id="KW-1133">Transmembrane helix</keyword>
<comment type="caution">
    <text evidence="3">The sequence shown here is derived from an EMBL/GenBank/DDBJ whole genome shotgun (WGS) entry which is preliminary data.</text>
</comment>
<dbReference type="AlphaFoldDB" id="A0A2W6AAS8"/>
<feature type="transmembrane region" description="Helical" evidence="1">
    <location>
        <begin position="323"/>
        <end position="354"/>
    </location>
</feature>
<dbReference type="GO" id="GO:0015098">
    <property type="term" value="F:molybdate ion transmembrane transporter activity"/>
    <property type="evidence" value="ECO:0007669"/>
    <property type="project" value="InterPro"/>
</dbReference>
<reference evidence="3" key="2">
    <citation type="submission" date="2018-05" db="EMBL/GenBank/DDBJ databases">
        <authorList>
            <person name="Ferrari B."/>
        </authorList>
    </citation>
    <scope>NUCLEOTIDE SEQUENCE</scope>
    <source>
        <strain evidence="3">RRmetagenome_bin12</strain>
    </source>
</reference>
<dbReference type="InterPro" id="IPR031563">
    <property type="entry name" value="MOT1/MOT2"/>
</dbReference>
<name>A0A2W6AAS8_9BACT</name>
<keyword evidence="1" id="KW-0472">Membrane</keyword>
<evidence type="ECO:0000313" key="4">
    <source>
        <dbReference type="Proteomes" id="UP000248724"/>
    </source>
</evidence>
<reference evidence="3 4" key="1">
    <citation type="journal article" date="2017" name="Nature">
        <title>Atmospheric trace gases support primary production in Antarctic desert surface soil.</title>
        <authorList>
            <person name="Ji M."/>
            <person name="Greening C."/>
            <person name="Vanwonterghem I."/>
            <person name="Carere C.R."/>
            <person name="Bay S.K."/>
            <person name="Steen J.A."/>
            <person name="Montgomery K."/>
            <person name="Lines T."/>
            <person name="Beardall J."/>
            <person name="van Dorst J."/>
            <person name="Snape I."/>
            <person name="Stott M.B."/>
            <person name="Hugenholtz P."/>
            <person name="Ferrari B.C."/>
        </authorList>
    </citation>
    <scope>NUCLEOTIDE SEQUENCE [LARGE SCALE GENOMIC DNA]</scope>
    <source>
        <strain evidence="3">RRmetagenome_bin12</strain>
    </source>
</reference>
<gene>
    <name evidence="3" type="ORF">DLM65_03870</name>
    <name evidence="2" type="ORF">JF886_03690</name>
</gene>
<evidence type="ECO:0000313" key="5">
    <source>
        <dbReference type="Proteomes" id="UP000606991"/>
    </source>
</evidence>
<evidence type="ECO:0000313" key="3">
    <source>
        <dbReference type="EMBL" id="PZR82448.1"/>
    </source>
</evidence>
<accession>A0A2W6AAS8</accession>
<feature type="transmembrane region" description="Helical" evidence="1">
    <location>
        <begin position="78"/>
        <end position="99"/>
    </location>
</feature>
<protein>
    <submittedName>
        <fullName evidence="2">Sulfate/molybdate transporter</fullName>
    </submittedName>
</protein>
<feature type="transmembrane region" description="Helical" evidence="1">
    <location>
        <begin position="120"/>
        <end position="138"/>
    </location>
</feature>